<dbReference type="Pfam" id="PF02731">
    <property type="entry name" value="SKIP_SNW"/>
    <property type="match status" value="1"/>
</dbReference>
<evidence type="ECO:0000256" key="4">
    <source>
        <dbReference type="SAM" id="MobiDB-lite"/>
    </source>
</evidence>
<comment type="subcellular location">
    <subcellularLocation>
        <location evidence="3">Nucleus</location>
    </subcellularLocation>
</comment>
<keyword evidence="3" id="KW-0539">Nucleus</keyword>
<dbReference type="InterPro" id="IPR017862">
    <property type="entry name" value="SKI-int_prot_SKIP"/>
</dbReference>
<keyword evidence="3" id="KW-0508">mRNA splicing</keyword>
<evidence type="ECO:0000313" key="7">
    <source>
        <dbReference type="Proteomes" id="UP000789396"/>
    </source>
</evidence>
<evidence type="ECO:0000256" key="2">
    <source>
        <dbReference type="ARBA" id="ARBA00022160"/>
    </source>
</evidence>
<comment type="function">
    <text evidence="3">Involved in pre-mRNA splicing.</text>
</comment>
<dbReference type="GO" id="GO:0000398">
    <property type="term" value="P:mRNA splicing, via spliceosome"/>
    <property type="evidence" value="ECO:0007669"/>
    <property type="project" value="InterPro"/>
</dbReference>
<keyword evidence="3" id="KW-0507">mRNA processing</keyword>
<comment type="subunit">
    <text evidence="3">Associated with the spliceosome.</text>
</comment>
<sequence>NQFERKFDELTVTKQKELPPPYGKRVGWKPRSLDDFGDGGAFPEIHIAQYPLEMGRNKTGTSGGALPLQVDAEGNIRYDAIARQGHAESRIVHSQFKDLVPVNQRSDIEQITLDRPSEEEVKETTEKTREALEKIVQGKIKAAQPKNVKNDKPSEPTYIRYTPGQQGEAYNSGATQRIIRMVEMPVDPMEPPKFKHKKIPRGPPSPPAPVLHSPPRKVSAKEQQEWVIPPCISNWKNAKGYTIPLDKRLAADGRGLQEVTINDNFAKLSEALFTADRHAREEPEKKGDYVVRLIDKVHKYHINYNNLVTTVRAGISSTTLNASESDSDEQNRDISEKIALGLAKPTLSKDSLYDSRLFNQSEGLSSGFKDDEVYDLYDKPLFASSSSTSIYNPKKNYDTDQYGGGDEESINRMLSVDRFGIASKGFQGADKSRVHGPVEFEKEEADPFGFNQFLDDAKKGSK</sequence>
<dbReference type="EMBL" id="CAJVPZ010018536">
    <property type="protein sequence ID" value="CAG8688636.1"/>
    <property type="molecule type" value="Genomic_DNA"/>
</dbReference>
<feature type="region of interest" description="Disordered" evidence="4">
    <location>
        <begin position="187"/>
        <end position="215"/>
    </location>
</feature>
<proteinExistence type="inferred from homology"/>
<dbReference type="AlphaFoldDB" id="A0A9N9EQ71"/>
<feature type="non-terminal residue" evidence="6">
    <location>
        <position position="1"/>
    </location>
</feature>
<organism evidence="6 7">
    <name type="scientific">Racocetra fulgida</name>
    <dbReference type="NCBI Taxonomy" id="60492"/>
    <lineage>
        <taxon>Eukaryota</taxon>
        <taxon>Fungi</taxon>
        <taxon>Fungi incertae sedis</taxon>
        <taxon>Mucoromycota</taxon>
        <taxon>Glomeromycotina</taxon>
        <taxon>Glomeromycetes</taxon>
        <taxon>Diversisporales</taxon>
        <taxon>Gigasporaceae</taxon>
        <taxon>Racocetra</taxon>
    </lineage>
</organism>
<dbReference type="Proteomes" id="UP000789396">
    <property type="component" value="Unassembled WGS sequence"/>
</dbReference>
<keyword evidence="7" id="KW-1185">Reference proteome</keyword>
<keyword evidence="3" id="KW-0747">Spliceosome</keyword>
<accession>A0A9N9EQ71</accession>
<dbReference type="InterPro" id="IPR004015">
    <property type="entry name" value="SKI-int_prot_SKIP_SNW-dom"/>
</dbReference>
<protein>
    <recommendedName>
        <fullName evidence="2 3">Pre-mRNA-processing protein 45</fullName>
    </recommendedName>
</protein>
<feature type="non-terminal residue" evidence="6">
    <location>
        <position position="462"/>
    </location>
</feature>
<reference evidence="6" key="1">
    <citation type="submission" date="2021-06" db="EMBL/GenBank/DDBJ databases">
        <authorList>
            <person name="Kallberg Y."/>
            <person name="Tangrot J."/>
            <person name="Rosling A."/>
        </authorList>
    </citation>
    <scope>NUCLEOTIDE SEQUENCE</scope>
    <source>
        <strain evidence="6">IN212</strain>
    </source>
</reference>
<dbReference type="OrthoDB" id="666364at2759"/>
<dbReference type="GO" id="GO:0005681">
    <property type="term" value="C:spliceosomal complex"/>
    <property type="evidence" value="ECO:0007669"/>
    <property type="project" value="UniProtKB-UniRule"/>
</dbReference>
<comment type="caution">
    <text evidence="6">The sequence shown here is derived from an EMBL/GenBank/DDBJ whole genome shotgun (WGS) entry which is preliminary data.</text>
</comment>
<comment type="similarity">
    <text evidence="1 3">Belongs to the SNW family.</text>
</comment>
<evidence type="ECO:0000256" key="1">
    <source>
        <dbReference type="ARBA" id="ARBA00010197"/>
    </source>
</evidence>
<feature type="domain" description="SKI-interacting protein SKIP SNW" evidence="5">
    <location>
        <begin position="157"/>
        <end position="287"/>
    </location>
</feature>
<name>A0A9N9EQ71_9GLOM</name>
<evidence type="ECO:0000313" key="6">
    <source>
        <dbReference type="EMBL" id="CAG8688636.1"/>
    </source>
</evidence>
<gene>
    <name evidence="6" type="ORF">RFULGI_LOCUS9898</name>
</gene>
<evidence type="ECO:0000256" key="3">
    <source>
        <dbReference type="RuleBase" id="RU367140"/>
    </source>
</evidence>
<evidence type="ECO:0000259" key="5">
    <source>
        <dbReference type="Pfam" id="PF02731"/>
    </source>
</evidence>
<dbReference type="PANTHER" id="PTHR12096">
    <property type="entry name" value="NUCLEAR PROTEIN SKIP-RELATED"/>
    <property type="match status" value="1"/>
</dbReference>
<feature type="region of interest" description="Disordered" evidence="4">
    <location>
        <begin position="142"/>
        <end position="171"/>
    </location>
</feature>